<evidence type="ECO:0000256" key="4">
    <source>
        <dbReference type="ARBA" id="ARBA00022989"/>
    </source>
</evidence>
<dbReference type="PANTHER" id="PTHR32322:SF2">
    <property type="entry name" value="EAMA DOMAIN-CONTAINING PROTEIN"/>
    <property type="match status" value="1"/>
</dbReference>
<dbReference type="InterPro" id="IPR050638">
    <property type="entry name" value="AA-Vitamin_Transporters"/>
</dbReference>
<keyword evidence="5 6" id="KW-0472">Membrane</keyword>
<feature type="domain" description="EamA" evidence="7">
    <location>
        <begin position="147"/>
        <end position="283"/>
    </location>
</feature>
<gene>
    <name evidence="8" type="ORF">SAMN06265368_2229</name>
</gene>
<feature type="transmembrane region" description="Helical" evidence="6">
    <location>
        <begin position="116"/>
        <end position="134"/>
    </location>
</feature>
<dbReference type="Pfam" id="PF00892">
    <property type="entry name" value="EamA"/>
    <property type="match status" value="2"/>
</dbReference>
<feature type="transmembrane region" description="Helical" evidence="6">
    <location>
        <begin position="146"/>
        <end position="165"/>
    </location>
</feature>
<comment type="subcellular location">
    <subcellularLocation>
        <location evidence="1">Membrane</location>
        <topology evidence="1">Multi-pass membrane protein</topology>
    </subcellularLocation>
</comment>
<name>A0A285PBP4_9HYPH</name>
<keyword evidence="4 6" id="KW-1133">Transmembrane helix</keyword>
<evidence type="ECO:0000256" key="6">
    <source>
        <dbReference type="SAM" id="Phobius"/>
    </source>
</evidence>
<dbReference type="OrthoDB" id="2352272at2"/>
<protein>
    <submittedName>
        <fullName evidence="8">Threonine/homoserine efflux transporter RhtA</fullName>
    </submittedName>
</protein>
<reference evidence="8 9" key="1">
    <citation type="submission" date="2017-09" db="EMBL/GenBank/DDBJ databases">
        <authorList>
            <person name="Ehlers B."/>
            <person name="Leendertz F.H."/>
        </authorList>
    </citation>
    <scope>NUCLEOTIDE SEQUENCE [LARGE SCALE GENOMIC DNA]</scope>
    <source>
        <strain evidence="8 9">DSM 18289</strain>
    </source>
</reference>
<proteinExistence type="inferred from homology"/>
<organism evidence="8 9">
    <name type="scientific">Cohaesibacter gelatinilyticus</name>
    <dbReference type="NCBI Taxonomy" id="372072"/>
    <lineage>
        <taxon>Bacteria</taxon>
        <taxon>Pseudomonadati</taxon>
        <taxon>Pseudomonadota</taxon>
        <taxon>Alphaproteobacteria</taxon>
        <taxon>Hyphomicrobiales</taxon>
        <taxon>Cohaesibacteraceae</taxon>
    </lineage>
</organism>
<dbReference type="InterPro" id="IPR037185">
    <property type="entry name" value="EmrE-like"/>
</dbReference>
<dbReference type="RefSeq" id="WP_097153515.1">
    <property type="nucleotide sequence ID" value="NZ_OBEL01000002.1"/>
</dbReference>
<comment type="similarity">
    <text evidence="2">Belongs to the EamA transporter family.</text>
</comment>
<evidence type="ECO:0000259" key="7">
    <source>
        <dbReference type="Pfam" id="PF00892"/>
    </source>
</evidence>
<feature type="transmembrane region" description="Helical" evidence="6">
    <location>
        <begin position="208"/>
        <end position="234"/>
    </location>
</feature>
<evidence type="ECO:0000313" key="8">
    <source>
        <dbReference type="EMBL" id="SNZ19149.1"/>
    </source>
</evidence>
<evidence type="ECO:0000256" key="1">
    <source>
        <dbReference type="ARBA" id="ARBA00004141"/>
    </source>
</evidence>
<dbReference type="InterPro" id="IPR000620">
    <property type="entry name" value="EamA_dom"/>
</dbReference>
<evidence type="ECO:0000256" key="3">
    <source>
        <dbReference type="ARBA" id="ARBA00022692"/>
    </source>
</evidence>
<feature type="transmembrane region" description="Helical" evidence="6">
    <location>
        <begin position="86"/>
        <end position="104"/>
    </location>
</feature>
<dbReference type="Proteomes" id="UP000219439">
    <property type="component" value="Unassembled WGS sequence"/>
</dbReference>
<evidence type="ECO:0000313" key="9">
    <source>
        <dbReference type="Proteomes" id="UP000219439"/>
    </source>
</evidence>
<feature type="transmembrane region" description="Helical" evidence="6">
    <location>
        <begin position="177"/>
        <end position="196"/>
    </location>
</feature>
<feature type="transmembrane region" description="Helical" evidence="6">
    <location>
        <begin position="63"/>
        <end position="80"/>
    </location>
</feature>
<dbReference type="SUPFAM" id="SSF103481">
    <property type="entry name" value="Multidrug resistance efflux transporter EmrE"/>
    <property type="match status" value="2"/>
</dbReference>
<accession>A0A285PBP4</accession>
<keyword evidence="9" id="KW-1185">Reference proteome</keyword>
<dbReference type="GO" id="GO:0016020">
    <property type="term" value="C:membrane"/>
    <property type="evidence" value="ECO:0007669"/>
    <property type="project" value="UniProtKB-SubCell"/>
</dbReference>
<dbReference type="PANTHER" id="PTHR32322">
    <property type="entry name" value="INNER MEMBRANE TRANSPORTER"/>
    <property type="match status" value="1"/>
</dbReference>
<dbReference type="EMBL" id="OBEL01000002">
    <property type="protein sequence ID" value="SNZ19149.1"/>
    <property type="molecule type" value="Genomic_DNA"/>
</dbReference>
<feature type="domain" description="EamA" evidence="7">
    <location>
        <begin position="4"/>
        <end position="133"/>
    </location>
</feature>
<dbReference type="AlphaFoldDB" id="A0A285PBP4"/>
<feature type="transmembrane region" description="Helical" evidence="6">
    <location>
        <begin position="241"/>
        <end position="259"/>
    </location>
</feature>
<keyword evidence="3 6" id="KW-0812">Transmembrane</keyword>
<feature type="transmembrane region" description="Helical" evidence="6">
    <location>
        <begin position="265"/>
        <end position="284"/>
    </location>
</feature>
<sequence>MSNAFLFFVTVLIWGTSWIGIALQIGPVPVSVSIFYRILLAALLLLLWLGLTRRLALPRQWRFVALQGICLFSMNFMAFYNAAALIPSGLLSVIFSLASIFNAINARIFFGERISIRIFIAGLIGVCGVGLLFWDSLAVSFNPDSLKGIGWMTLGTLFFSWGNMASRQNTATGTPPMIANAWGMAIGACILWTLIMTTQQPFILPTDFTYLAALLYLAIFASVIGFTTYLLLVARIGSAQAGYATVIFPAVALVISTFFEGYQWTGTAIAGVFLVLMGNIVMFAKPKLTGMRALARH</sequence>
<evidence type="ECO:0000256" key="2">
    <source>
        <dbReference type="ARBA" id="ARBA00007362"/>
    </source>
</evidence>
<evidence type="ECO:0000256" key="5">
    <source>
        <dbReference type="ARBA" id="ARBA00023136"/>
    </source>
</evidence>
<feature type="transmembrane region" description="Helical" evidence="6">
    <location>
        <begin position="32"/>
        <end position="51"/>
    </location>
</feature>